<organism evidence="7 8">
    <name type="scientific">Otolemur garnettii</name>
    <name type="common">Small-eared galago</name>
    <name type="synonym">Garnett's greater bushbaby</name>
    <dbReference type="NCBI Taxonomy" id="30611"/>
    <lineage>
        <taxon>Eukaryota</taxon>
        <taxon>Metazoa</taxon>
        <taxon>Chordata</taxon>
        <taxon>Craniata</taxon>
        <taxon>Vertebrata</taxon>
        <taxon>Euteleostomi</taxon>
        <taxon>Mammalia</taxon>
        <taxon>Eutheria</taxon>
        <taxon>Euarchontoglires</taxon>
        <taxon>Primates</taxon>
        <taxon>Strepsirrhini</taxon>
        <taxon>Lorisiformes</taxon>
        <taxon>Galagidae</taxon>
        <taxon>Otolemur</taxon>
    </lineage>
</organism>
<dbReference type="FunCoup" id="H0WWR3">
    <property type="interactions" value="1086"/>
</dbReference>
<sequence>MSFPKAPLKRFNDPSGCAPSPGAYDVKMSEALKGPVSFQKSERFKKKKDSQQNSNVDKDATLLASERKVKTLELKKESQKNDKDLKVLEKEHTKEQIQGNTLREKLINNIDCRLGACSSVISALATCALAEKKKNSSSKQSVAAVLVEGCFFYQKFSENGNQKNLKILSLELMKLRNKRETKMKNVTAKQEGMEVKLQVTQKNLEESQERIAQLEKLVSTEKDKIDEKSETEKLLAYIEEISCASDQVEKYKLDIAQLEENLKEKNDEILSLQQSLEENIVLSKQVEDLSAQCQLLEKEIENLVNRNRELDENLNAEIQNLKEKFILEKEEYEKLQQKELQIESLLQQEKELSSSLQQKLCSFQEEIIKEKNLFEEELKQTLDELDKLQQKEEQAERLVKQLDEETKFRAEELKLLEEKLKGCSRHCCLEASSKIIGHHHYNSNKLDLLHISLQWDGWKEKWREKQLELRNLNLEISGFEEKSKVIESLNNKNIMKEAELEKSNAANAQATLVLQEKYNSTVQNLGDVTTQFESYKALAAAEIENLKLENSSLLEKVTKAERSAEELQQQMLAAERANQDYARCVAEIDLQTRSALKEAEVKEITISSLKKITHMQNQLKEQEEDFKKHLEDEEARKSGKENIVAELTEEMNKWRLLYEELYNKTKPFQLQLDAFEAEKQALLNEHGAAQEQLNKIRDSYAKLLGHQNLKQKIKHVVKLKDENSQLKSEVSKLRSQLTKRKQSEARLQEELNKVLGIKHFDPSKAFQHESKENFVLKTPLKEGNTNCC</sequence>
<dbReference type="OMA" id="NEAPTCA"/>
<accession>H0WWR3</accession>
<dbReference type="HOGENOM" id="CLU_009698_0_0_1"/>
<evidence type="ECO:0000259" key="6">
    <source>
        <dbReference type="Pfam" id="PF15908"/>
    </source>
</evidence>
<keyword evidence="8" id="KW-1185">Reference proteome</keyword>
<dbReference type="PANTHER" id="PTHR18956">
    <property type="entry name" value="HYALURONAN MEDIATED MOTILITY RECEPTOR"/>
    <property type="match status" value="1"/>
</dbReference>
<dbReference type="STRING" id="30611.ENSOGAP00000006839"/>
<comment type="subcellular location">
    <subcellularLocation>
        <location evidence="1">Cytoplasm</location>
        <location evidence="1">Cytoskeleton</location>
        <location evidence="1">Spindle</location>
    </subcellularLocation>
</comment>
<dbReference type="GO" id="GO:0006898">
    <property type="term" value="P:receptor-mediated endocytosis"/>
    <property type="evidence" value="ECO:0007669"/>
    <property type="project" value="Ensembl"/>
</dbReference>
<dbReference type="Ensembl" id="ENSOGAT00000007645.2">
    <property type="protein sequence ID" value="ENSOGAP00000006839.2"/>
    <property type="gene ID" value="ENSOGAG00000007640.2"/>
</dbReference>
<feature type="region of interest" description="Disordered" evidence="5">
    <location>
        <begin position="1"/>
        <end position="22"/>
    </location>
</feature>
<evidence type="ECO:0000313" key="7">
    <source>
        <dbReference type="Ensembl" id="ENSOGAP00000006839.2"/>
    </source>
</evidence>
<feature type="coiled-coil region" evidence="4">
    <location>
        <begin position="536"/>
        <end position="584"/>
    </location>
</feature>
<dbReference type="InParanoid" id="H0WWR3"/>
<reference evidence="8" key="1">
    <citation type="submission" date="2011-03" db="EMBL/GenBank/DDBJ databases">
        <title>Version 3 of the genome sequence of Otolemur garnettii (Bushbaby).</title>
        <authorList>
            <consortium name="The Broad Institute Genome Sequencing Platform"/>
            <person name="Di Palma F."/>
            <person name="Johnson J."/>
            <person name="Lander E.S."/>
            <person name="Lindblad-Toh K."/>
            <person name="Jaffe D.B."/>
            <person name="Gnerre S."/>
            <person name="MacCallum I."/>
            <person name="Przybylski D."/>
            <person name="Ribeiro F.J."/>
            <person name="Burton J.N."/>
            <person name="Walker B.J."/>
            <person name="Sharpe T."/>
            <person name="Hall G."/>
        </authorList>
    </citation>
    <scope>NUCLEOTIDE SEQUENCE [LARGE SCALE GENOMIC DNA]</scope>
</reference>
<dbReference type="AlphaFoldDB" id="H0WWR3"/>
<name>H0WWR3_OTOGA</name>
<evidence type="ECO:0000256" key="1">
    <source>
        <dbReference type="ARBA" id="ARBA00004186"/>
    </source>
</evidence>
<reference evidence="7" key="2">
    <citation type="submission" date="2025-08" db="UniProtKB">
        <authorList>
            <consortium name="Ensembl"/>
        </authorList>
    </citation>
    <scope>IDENTIFICATION</scope>
</reference>
<evidence type="ECO:0000256" key="3">
    <source>
        <dbReference type="ARBA" id="ARBA00023212"/>
    </source>
</evidence>
<dbReference type="GO" id="GO:0016020">
    <property type="term" value="C:membrane"/>
    <property type="evidence" value="ECO:0007669"/>
    <property type="project" value="TreeGrafter"/>
</dbReference>
<dbReference type="GO" id="GO:0005819">
    <property type="term" value="C:spindle"/>
    <property type="evidence" value="ECO:0007669"/>
    <property type="project" value="UniProtKB-SubCell"/>
</dbReference>
<dbReference type="PANTHER" id="PTHR18956:SF6">
    <property type="entry name" value="HYALURONAN MEDIATED MOTILITY RECEPTOR"/>
    <property type="match status" value="1"/>
</dbReference>
<dbReference type="Pfam" id="PF15905">
    <property type="entry name" value="HMMR_N"/>
    <property type="match status" value="1"/>
</dbReference>
<dbReference type="EMBL" id="AAQR03007245">
    <property type="status" value="NOT_ANNOTATED_CDS"/>
    <property type="molecule type" value="Genomic_DNA"/>
</dbReference>
<dbReference type="GO" id="GO:0030214">
    <property type="term" value="P:hyaluronan catabolic process"/>
    <property type="evidence" value="ECO:0007669"/>
    <property type="project" value="Ensembl"/>
</dbReference>
<dbReference type="InterPro" id="IPR026203">
    <property type="entry name" value="IHABP"/>
</dbReference>
<feature type="coiled-coil region" evidence="4">
    <location>
        <begin position="612"/>
        <end position="736"/>
    </location>
</feature>
<dbReference type="eggNOG" id="ENOG502QQJM">
    <property type="taxonomic scope" value="Eukaryota"/>
</dbReference>
<dbReference type="EMBL" id="AAQR03007244">
    <property type="status" value="NOT_ANNOTATED_CDS"/>
    <property type="molecule type" value="Genomic_DNA"/>
</dbReference>
<dbReference type="Proteomes" id="UP000005225">
    <property type="component" value="Unassembled WGS sequence"/>
</dbReference>
<dbReference type="InterPro" id="IPR031794">
    <property type="entry name" value="HMMR_C"/>
</dbReference>
<protein>
    <submittedName>
        <fullName evidence="7">Hyaluronan mediated motility receptor</fullName>
    </submittedName>
</protein>
<dbReference type="GO" id="GO:0005829">
    <property type="term" value="C:cytosol"/>
    <property type="evidence" value="ECO:0007669"/>
    <property type="project" value="Ensembl"/>
</dbReference>
<keyword evidence="4" id="KW-0175">Coiled coil</keyword>
<reference evidence="7" key="3">
    <citation type="submission" date="2025-09" db="UniProtKB">
        <authorList>
            <consortium name="Ensembl"/>
        </authorList>
    </citation>
    <scope>IDENTIFICATION</scope>
</reference>
<evidence type="ECO:0000256" key="5">
    <source>
        <dbReference type="SAM" id="MobiDB-lite"/>
    </source>
</evidence>
<keyword evidence="2" id="KW-0963">Cytoplasm</keyword>
<feature type="coiled-coil region" evidence="4">
    <location>
        <begin position="165"/>
        <end position="419"/>
    </location>
</feature>
<feature type="region of interest" description="Disordered" evidence="5">
    <location>
        <begin position="37"/>
        <end position="60"/>
    </location>
</feature>
<dbReference type="GO" id="GO:0005540">
    <property type="term" value="F:hyaluronic acid binding"/>
    <property type="evidence" value="ECO:0007669"/>
    <property type="project" value="InterPro"/>
</dbReference>
<keyword evidence="3" id="KW-0206">Cytoskeleton</keyword>
<dbReference type="Pfam" id="PF15908">
    <property type="entry name" value="HMMR_C"/>
    <property type="match status" value="1"/>
</dbReference>
<dbReference type="GO" id="GO:0005813">
    <property type="term" value="C:centrosome"/>
    <property type="evidence" value="ECO:0007669"/>
    <property type="project" value="Ensembl"/>
</dbReference>
<evidence type="ECO:0000256" key="4">
    <source>
        <dbReference type="SAM" id="Coils"/>
    </source>
</evidence>
<feature type="domain" description="Hyaluronan-mediated motility receptor C-terminal" evidence="6">
    <location>
        <begin position="627"/>
        <end position="783"/>
    </location>
</feature>
<evidence type="ECO:0000256" key="2">
    <source>
        <dbReference type="ARBA" id="ARBA00022490"/>
    </source>
</evidence>
<evidence type="ECO:0000313" key="8">
    <source>
        <dbReference type="Proteomes" id="UP000005225"/>
    </source>
</evidence>
<dbReference type="GO" id="GO:0038024">
    <property type="term" value="F:cargo receptor activity"/>
    <property type="evidence" value="ECO:0007669"/>
    <property type="project" value="Ensembl"/>
</dbReference>
<dbReference type="EMBL" id="AAQR03007243">
    <property type="status" value="NOT_ANNOTATED_CDS"/>
    <property type="molecule type" value="Genomic_DNA"/>
</dbReference>
<dbReference type="GeneTree" id="ENSGT00390000007135"/>
<proteinExistence type="predicted"/>